<dbReference type="AlphaFoldDB" id="I0IGX8"/>
<dbReference type="Proteomes" id="UP000007881">
    <property type="component" value="Chromosome"/>
</dbReference>
<dbReference type="SUPFAM" id="SSF53335">
    <property type="entry name" value="S-adenosyl-L-methionine-dependent methyltransferases"/>
    <property type="match status" value="1"/>
</dbReference>
<proteinExistence type="predicted"/>
<dbReference type="RefSeq" id="WP_014437729.1">
    <property type="nucleotide sequence ID" value="NC_017080.1"/>
</dbReference>
<reference evidence="1 2" key="1">
    <citation type="submission" date="2012-02" db="EMBL/GenBank/DDBJ databases">
        <title>Complete genome sequence of Phycisphaera mikurensis NBRC 102666.</title>
        <authorList>
            <person name="Ankai A."/>
            <person name="Hosoyama A."/>
            <person name="Terui Y."/>
            <person name="Sekine M."/>
            <person name="Fukai R."/>
            <person name="Kato Y."/>
            <person name="Nakamura S."/>
            <person name="Yamada-Narita S."/>
            <person name="Kawakoshi A."/>
            <person name="Fukunaga Y."/>
            <person name="Yamazaki S."/>
            <person name="Fujita N."/>
        </authorList>
    </citation>
    <scope>NUCLEOTIDE SEQUENCE [LARGE SCALE GENOMIC DNA]</scope>
    <source>
        <strain evidence="2">NBRC 102666 / KCTC 22515 / FYK2301M01</strain>
    </source>
</reference>
<dbReference type="OrthoDB" id="9800454at2"/>
<evidence type="ECO:0000313" key="1">
    <source>
        <dbReference type="EMBL" id="BAM04516.1"/>
    </source>
</evidence>
<evidence type="ECO:0008006" key="3">
    <source>
        <dbReference type="Google" id="ProtNLM"/>
    </source>
</evidence>
<evidence type="ECO:0000313" key="2">
    <source>
        <dbReference type="Proteomes" id="UP000007881"/>
    </source>
</evidence>
<sequence>MPIDLRTRRVEPERMDDPRLPAAEHDLALAGLRRIHAFTGTHGRVWSVVRRWMLGREDPGSAFRLIDVACGGGTLLAGLLRRARRAGLLLHADGADLSAHAHGVAAAACEGVGRPPVFHRFDATAEDPPGGYDGVVSSLFLHHLDDAAAVATLRRLATAAPRGLVHDLSRSRAAHALAAAGCRLLSRSPVVHADGPQSVAAGFTPGELAGLAERAGLPDVRVTRQPFGRLHLRWGRP</sequence>
<dbReference type="STRING" id="1142394.PSMK_23570"/>
<organism evidence="1 2">
    <name type="scientific">Phycisphaera mikurensis (strain NBRC 102666 / KCTC 22515 / FYK2301M01)</name>
    <dbReference type="NCBI Taxonomy" id="1142394"/>
    <lineage>
        <taxon>Bacteria</taxon>
        <taxon>Pseudomonadati</taxon>
        <taxon>Planctomycetota</taxon>
        <taxon>Phycisphaerae</taxon>
        <taxon>Phycisphaerales</taxon>
        <taxon>Phycisphaeraceae</taxon>
        <taxon>Phycisphaera</taxon>
    </lineage>
</organism>
<dbReference type="HOGENOM" id="CLU_078235_0_0_0"/>
<dbReference type="KEGG" id="phm:PSMK_23570"/>
<dbReference type="eggNOG" id="COG2227">
    <property type="taxonomic scope" value="Bacteria"/>
</dbReference>
<dbReference type="Gene3D" id="3.40.50.150">
    <property type="entry name" value="Vaccinia Virus protein VP39"/>
    <property type="match status" value="1"/>
</dbReference>
<name>I0IGX8_PHYMF</name>
<dbReference type="Pfam" id="PF13489">
    <property type="entry name" value="Methyltransf_23"/>
    <property type="match status" value="1"/>
</dbReference>
<dbReference type="InterPro" id="IPR029063">
    <property type="entry name" value="SAM-dependent_MTases_sf"/>
</dbReference>
<protein>
    <recommendedName>
        <fullName evidence="3">Methyltransferase domain-containing protein</fullName>
    </recommendedName>
</protein>
<gene>
    <name evidence="1" type="ordered locus">PSMK_23570</name>
</gene>
<accession>I0IGX8</accession>
<dbReference type="EMBL" id="AP012338">
    <property type="protein sequence ID" value="BAM04516.1"/>
    <property type="molecule type" value="Genomic_DNA"/>
</dbReference>
<keyword evidence="2" id="KW-1185">Reference proteome</keyword>